<reference evidence="2 3" key="1">
    <citation type="journal article" date="2023" name="bioRxiv">
        <title>An intranuclear bacterial parasite of deep-sea mussels expresses apoptosis inhibitors acquired from its host.</title>
        <authorList>
            <person name="Gonzalez Porras M.A."/>
            <person name="Assie A."/>
            <person name="Tietjen M."/>
            <person name="Violette M."/>
            <person name="Kleiner M."/>
            <person name="Gruber-Vodicka H."/>
            <person name="Dubilier N."/>
            <person name="Leisch N."/>
        </authorList>
    </citation>
    <scope>NUCLEOTIDE SEQUENCE [LARGE SCALE GENOMIC DNA]</scope>
    <source>
        <strain evidence="2">IAP13</strain>
    </source>
</reference>
<dbReference type="AlphaFoldDB" id="A0AA90NWN0"/>
<feature type="chain" id="PRO_5041644557" description="Ankyrin repeats (3 copies)" evidence="1">
    <location>
        <begin position="21"/>
        <end position="301"/>
    </location>
</feature>
<keyword evidence="3" id="KW-1185">Reference proteome</keyword>
<name>A0AA90NWN0_9GAMM</name>
<protein>
    <recommendedName>
        <fullName evidence="4">Ankyrin repeats (3 copies)</fullName>
    </recommendedName>
</protein>
<dbReference type="EMBL" id="JASXSV010000058">
    <property type="protein sequence ID" value="MDP0590377.1"/>
    <property type="molecule type" value="Genomic_DNA"/>
</dbReference>
<accession>A0AA90NWN0</accession>
<evidence type="ECO:0000313" key="3">
    <source>
        <dbReference type="Proteomes" id="UP001178148"/>
    </source>
</evidence>
<dbReference type="Gene3D" id="1.25.40.20">
    <property type="entry name" value="Ankyrin repeat-containing domain"/>
    <property type="match status" value="1"/>
</dbReference>
<sequence>MKKINLSLLLSIILSFTIEAGVTGDESCSKAVSKINLLLQASDTVIQIIPDFLEELTGINDMIAVLKYFYHPESLELDIDHLLNAKTDINKYIIDGRPCLHLLVELFTPTIISKILLTERDVPINMNIIDASGDTPLHRVAQFTFKPFDEELSQVAIDTVTFVTRKVNSASFDEIKENVSQIITSDEEITVDEMTIASIISKFIVYHLAEKLEETVNPNLTNNEKFKIVLSLERLLLDNNNESKFTKDKIGMIRFLATNGTDPESKNNEGKAPRDLLNEHEYADYDKAFPCPNKEFGHQHM</sequence>
<evidence type="ECO:0008006" key="4">
    <source>
        <dbReference type="Google" id="ProtNLM"/>
    </source>
</evidence>
<proteinExistence type="predicted"/>
<comment type="caution">
    <text evidence="2">The sequence shown here is derived from an EMBL/GenBank/DDBJ whole genome shotgun (WGS) entry which is preliminary data.</text>
</comment>
<dbReference type="InterPro" id="IPR036770">
    <property type="entry name" value="Ankyrin_rpt-contain_sf"/>
</dbReference>
<keyword evidence="1" id="KW-0732">Signal</keyword>
<evidence type="ECO:0000313" key="2">
    <source>
        <dbReference type="EMBL" id="MDP0590377.1"/>
    </source>
</evidence>
<dbReference type="SUPFAM" id="SSF48403">
    <property type="entry name" value="Ankyrin repeat"/>
    <property type="match status" value="1"/>
</dbReference>
<organism evidence="2 3">
    <name type="scientific">Candidatus Endonucleibacter bathymodioli</name>
    <dbReference type="NCBI Taxonomy" id="539814"/>
    <lineage>
        <taxon>Bacteria</taxon>
        <taxon>Pseudomonadati</taxon>
        <taxon>Pseudomonadota</taxon>
        <taxon>Gammaproteobacteria</taxon>
        <taxon>Oceanospirillales</taxon>
        <taxon>Endozoicomonadaceae</taxon>
        <taxon>Candidatus Endonucleibacter</taxon>
    </lineage>
</organism>
<dbReference type="Proteomes" id="UP001178148">
    <property type="component" value="Unassembled WGS sequence"/>
</dbReference>
<evidence type="ECO:0000256" key="1">
    <source>
        <dbReference type="SAM" id="SignalP"/>
    </source>
</evidence>
<feature type="signal peptide" evidence="1">
    <location>
        <begin position="1"/>
        <end position="20"/>
    </location>
</feature>
<gene>
    <name evidence="2" type="ORF">QS748_14780</name>
</gene>